<organism evidence="2 3">
    <name type="scientific">Jannaschia rubra</name>
    <dbReference type="NCBI Taxonomy" id="282197"/>
    <lineage>
        <taxon>Bacteria</taxon>
        <taxon>Pseudomonadati</taxon>
        <taxon>Pseudomonadota</taxon>
        <taxon>Alphaproteobacteria</taxon>
        <taxon>Rhodobacterales</taxon>
        <taxon>Roseobacteraceae</taxon>
        <taxon>Jannaschia</taxon>
    </lineage>
</organism>
<dbReference type="Proteomes" id="UP000048908">
    <property type="component" value="Unassembled WGS sequence"/>
</dbReference>
<keyword evidence="1" id="KW-0812">Transmembrane</keyword>
<protein>
    <recommendedName>
        <fullName evidence="4">Mercury ion transport protein</fullName>
    </recommendedName>
</protein>
<gene>
    <name evidence="2" type="ORF">JAN5088_03276</name>
</gene>
<feature type="transmembrane region" description="Helical" evidence="1">
    <location>
        <begin position="61"/>
        <end position="82"/>
    </location>
</feature>
<proteinExistence type="predicted"/>
<reference evidence="2 3" key="1">
    <citation type="submission" date="2015-07" db="EMBL/GenBank/DDBJ databases">
        <authorList>
            <person name="Noorani M."/>
        </authorList>
    </citation>
    <scope>NUCLEOTIDE SEQUENCE [LARGE SCALE GENOMIC DNA]</scope>
    <source>
        <strain evidence="2 3">CECT 5088</strain>
    </source>
</reference>
<evidence type="ECO:0008006" key="4">
    <source>
        <dbReference type="Google" id="ProtNLM"/>
    </source>
</evidence>
<keyword evidence="1" id="KW-0472">Membrane</keyword>
<sequence length="141" mass="14399">MPPDAAPADAPCEPALNGPALLGIGGAGLAALLSASCCVLPLALSLVGLGGTWLTVLGPFVVWRVPILVAAGLVLAVAWIVMARRGLRRVRPRALVVAGLATVSLGLAATTPLWEQGAQRALLDLYYARLDARASDAEAMP</sequence>
<feature type="transmembrane region" description="Helical" evidence="1">
    <location>
        <begin position="21"/>
        <end position="49"/>
    </location>
</feature>
<dbReference type="AlphaFoldDB" id="A0A0M6XTS0"/>
<evidence type="ECO:0000313" key="3">
    <source>
        <dbReference type="Proteomes" id="UP000048908"/>
    </source>
</evidence>
<name>A0A0M6XTS0_9RHOB</name>
<keyword evidence="1" id="KW-1133">Transmembrane helix</keyword>
<keyword evidence="3" id="KW-1185">Reference proteome</keyword>
<dbReference type="RefSeq" id="WP_055683856.1">
    <property type="nucleotide sequence ID" value="NZ_CXPG01000022.1"/>
</dbReference>
<evidence type="ECO:0000256" key="1">
    <source>
        <dbReference type="SAM" id="Phobius"/>
    </source>
</evidence>
<accession>A0A0M6XTS0</accession>
<dbReference type="EMBL" id="CXPG01000022">
    <property type="protein sequence ID" value="CTQ34480.1"/>
    <property type="molecule type" value="Genomic_DNA"/>
</dbReference>
<feature type="transmembrane region" description="Helical" evidence="1">
    <location>
        <begin position="94"/>
        <end position="114"/>
    </location>
</feature>
<evidence type="ECO:0000313" key="2">
    <source>
        <dbReference type="EMBL" id="CTQ34480.1"/>
    </source>
</evidence>